<dbReference type="STRING" id="1332264.BW730_04275"/>
<dbReference type="AlphaFoldDB" id="A0A1Q2CL83"/>
<keyword evidence="2" id="KW-0732">Signal</keyword>
<accession>A0A1Q2CL83</accession>
<reference evidence="4" key="1">
    <citation type="submission" date="2017-02" db="EMBL/GenBank/DDBJ databases">
        <title>Tessaracoccus aquaemaris sp. nov., isolated from the intestine of a Korean rockfish, Sebastes schlegelii, in a marine aquaculture pond.</title>
        <authorList>
            <person name="Tak E.J."/>
            <person name="Bae J.-W."/>
        </authorList>
    </citation>
    <scope>NUCLEOTIDE SEQUENCE [LARGE SCALE GENOMIC DNA]</scope>
    <source>
        <strain evidence="4">NSG39</strain>
    </source>
</reference>
<proteinExistence type="predicted"/>
<feature type="transmembrane region" description="Helical" evidence="1">
    <location>
        <begin position="46"/>
        <end position="72"/>
    </location>
</feature>
<feature type="signal peptide" evidence="2">
    <location>
        <begin position="1"/>
        <end position="29"/>
    </location>
</feature>
<evidence type="ECO:0000313" key="3">
    <source>
        <dbReference type="EMBL" id="AQP46859.1"/>
    </source>
</evidence>
<feature type="transmembrane region" description="Helical" evidence="1">
    <location>
        <begin position="155"/>
        <end position="173"/>
    </location>
</feature>
<name>A0A1Q2CL83_9ACTN</name>
<feature type="transmembrane region" description="Helical" evidence="1">
    <location>
        <begin position="93"/>
        <end position="119"/>
    </location>
</feature>
<sequence>MRSALLSWLFLVRLSALRGLGLVSACSVAAAVFATTQRGAPWRGDLVWTIDWLSVGFVICGPLVAGAAALDVGRMARSTLHLEGIWPWRSPGLGVAIGHASLACIGHLVGLAAALIMSLPPVGDPFAWLAVLVQLLLLVLFVSLGAAVGRLTQPVLAGLVASSAVLLLIYFFGSPSDQITILNMGQATLPRIGYAYHWTYLAAQAVIIVVLIVALWILRPASPTGSRHVGWGRMLVSVVLVVASVGLGLATTLSRLVPTGRPPTYCGAVQTRPVCYYPEHARVSDGFSETLWAIVEMTEHSDYRGLLPQRFAEVSQTWAPTDPETAPFVLGDEQLTGGPPDVTAILQGIVEPVHCAQLATDALPSERYGVDLQGLVSTWESVVTEDTSMLVGDPMSAEEALALRDQFATCSYPYFTEPS</sequence>
<keyword evidence="1" id="KW-0472">Membrane</keyword>
<keyword evidence="1" id="KW-1133">Transmembrane helix</keyword>
<gene>
    <name evidence="3" type="ORF">BW730_04275</name>
</gene>
<dbReference type="EMBL" id="CP019606">
    <property type="protein sequence ID" value="AQP46859.1"/>
    <property type="molecule type" value="Genomic_DNA"/>
</dbReference>
<keyword evidence="1" id="KW-0812">Transmembrane</keyword>
<feature type="transmembrane region" description="Helical" evidence="1">
    <location>
        <begin position="125"/>
        <end position="148"/>
    </location>
</feature>
<keyword evidence="4" id="KW-1185">Reference proteome</keyword>
<evidence type="ECO:0000313" key="4">
    <source>
        <dbReference type="Proteomes" id="UP000188145"/>
    </source>
</evidence>
<dbReference type="Proteomes" id="UP000188145">
    <property type="component" value="Chromosome"/>
</dbReference>
<evidence type="ECO:0008006" key="5">
    <source>
        <dbReference type="Google" id="ProtNLM"/>
    </source>
</evidence>
<feature type="transmembrane region" description="Helical" evidence="1">
    <location>
        <begin position="230"/>
        <end position="253"/>
    </location>
</feature>
<evidence type="ECO:0000256" key="2">
    <source>
        <dbReference type="SAM" id="SignalP"/>
    </source>
</evidence>
<protein>
    <recommendedName>
        <fullName evidence="5">ABC transporter permease</fullName>
    </recommendedName>
</protein>
<dbReference type="KEGG" id="tes:BW730_04275"/>
<organism evidence="3 4">
    <name type="scientific">Tessaracoccus aquimaris</name>
    <dbReference type="NCBI Taxonomy" id="1332264"/>
    <lineage>
        <taxon>Bacteria</taxon>
        <taxon>Bacillati</taxon>
        <taxon>Actinomycetota</taxon>
        <taxon>Actinomycetes</taxon>
        <taxon>Propionibacteriales</taxon>
        <taxon>Propionibacteriaceae</taxon>
        <taxon>Tessaracoccus</taxon>
    </lineage>
</organism>
<evidence type="ECO:0000256" key="1">
    <source>
        <dbReference type="SAM" id="Phobius"/>
    </source>
</evidence>
<dbReference type="OrthoDB" id="4350441at2"/>
<dbReference type="RefSeq" id="WP_077685172.1">
    <property type="nucleotide sequence ID" value="NZ_CP019606.1"/>
</dbReference>
<feature type="transmembrane region" description="Helical" evidence="1">
    <location>
        <begin position="193"/>
        <end position="218"/>
    </location>
</feature>
<feature type="chain" id="PRO_5039582235" description="ABC transporter permease" evidence="2">
    <location>
        <begin position="30"/>
        <end position="419"/>
    </location>
</feature>